<feature type="region of interest" description="Disordered" evidence="1">
    <location>
        <begin position="1"/>
        <end position="33"/>
    </location>
</feature>
<evidence type="ECO:0000313" key="2">
    <source>
        <dbReference type="EMBL" id="MDQ0445430.1"/>
    </source>
</evidence>
<accession>A0ABU0HSV6</accession>
<keyword evidence="3" id="KW-1185">Reference proteome</keyword>
<protein>
    <submittedName>
        <fullName evidence="2">Uncharacterized protein</fullName>
    </submittedName>
</protein>
<evidence type="ECO:0000256" key="1">
    <source>
        <dbReference type="SAM" id="MobiDB-lite"/>
    </source>
</evidence>
<sequence length="175" mass="18717">MNRAASPGGSRPEAAQRRRRSIEASERGREPTDRLALPGRAWGVSTSLAGCGSAGLGDCPMQATFPFSVRASIKAERHSASTSVICPSPNARQSWAVTCGSVIRLAASMARRILSANIPLGPLSGHDRSFRPSVRASGPQAKPHRCESWRFRLTPGGVSWLVRGINAGPHRPPRF</sequence>
<comment type="caution">
    <text evidence="2">The sequence shown here is derived from an EMBL/GenBank/DDBJ whole genome shotgun (WGS) entry which is preliminary data.</text>
</comment>
<reference evidence="2 3" key="1">
    <citation type="submission" date="2023-07" db="EMBL/GenBank/DDBJ databases">
        <title>Genomic Encyclopedia of Type Strains, Phase IV (KMG-IV): sequencing the most valuable type-strain genomes for metagenomic binning, comparative biology and taxonomic classification.</title>
        <authorList>
            <person name="Goeker M."/>
        </authorList>
    </citation>
    <scope>NUCLEOTIDE SEQUENCE [LARGE SCALE GENOMIC DNA]</scope>
    <source>
        <strain evidence="2 3">DSM 19562</strain>
    </source>
</reference>
<evidence type="ECO:0000313" key="3">
    <source>
        <dbReference type="Proteomes" id="UP001236369"/>
    </source>
</evidence>
<feature type="compositionally biased region" description="Basic and acidic residues" evidence="1">
    <location>
        <begin position="21"/>
        <end position="33"/>
    </location>
</feature>
<dbReference type="Proteomes" id="UP001236369">
    <property type="component" value="Unassembled WGS sequence"/>
</dbReference>
<gene>
    <name evidence="2" type="ORF">QO016_004959</name>
</gene>
<name>A0ABU0HSV6_9HYPH</name>
<organism evidence="2 3">
    <name type="scientific">Methylobacterium persicinum</name>
    <dbReference type="NCBI Taxonomy" id="374426"/>
    <lineage>
        <taxon>Bacteria</taxon>
        <taxon>Pseudomonadati</taxon>
        <taxon>Pseudomonadota</taxon>
        <taxon>Alphaproteobacteria</taxon>
        <taxon>Hyphomicrobiales</taxon>
        <taxon>Methylobacteriaceae</taxon>
        <taxon>Methylobacterium</taxon>
    </lineage>
</organism>
<dbReference type="EMBL" id="JAUSVV010000032">
    <property type="protein sequence ID" value="MDQ0445430.1"/>
    <property type="molecule type" value="Genomic_DNA"/>
</dbReference>
<proteinExistence type="predicted"/>